<sequence length="1296" mass="146424">MWIRDSLSIDLPGVRAVIYGYNTKLDRSQSFQSIPDLGRALISQLQTYGWSLPSAKPVVFLAHSLGGLVLREALVQLDNSSNEEYICILDQIRGAVFFGVPNLGMEQSHFRMIAHNQPNSALVEDIARNSNYLQILNDLFSKTSFSSSQQFYWAYETSKSPTVLKMKDGKLDRNGPPAILVSPDSATCKLIETNPSITFPIDETHSDMTKFKRDSEYYHIVISKLSSILEFPIFEKHGTDPVPCSNLSMSLTSSRDNAENPKGPMLGSYKKPSAKPLESELEAFKGVIYPKADEEFKATDFDSLQAFVVSLQQKQEQDGSLMYMRRLEPFMVAMQEYVKLISDAKVSVNTADMISYLWGPMLYILRVASPIPDVFHSVLDAYRQIGEELPAFLGFQQMLSRKPYMMDILIVLYKDILGFHKHAVLQFQQRHWQGLFSASWRDFTTTINHISRNLKRHRMLMESGGSFEDFEMTQNSRQSAINTFRKQITEEESLRRETVKAWLCPFSCETQQDAHRITRSVCQDPGRWLIDDLRLQNWLDIYCSNPLLWLNGKPGAGKTILASVVIDKARLVPNSTLAFFYCKHNDGMRNSFIAVARSILAQILLQNPRFLPYFHEKAYLSDGTILSSPSIAGEMLQTTLNSCDLTYIVIDGLDECGLKERINISNQFREIVDATPLAEMGSIRCLFVSQDDGTAQKTLGDLPFIRITTENQQDLRNFAAKIEEKFGKLRSNDTHIGKIITARAQGMFIFAEVLAKYLESQLDRAGLLSELHPAKLPVQLDDVYKRILSRILESRSKNSIDKLHLVLGWIVWAKRPLRWREIQGAISIDTEQQKIDHDTKLAESPTELFASLVELEPDGTVQLIHETAREFLSRTELLNIQPSDVDYSLSLLSLAYLAFPEMDKEREDHCVAADLQSGIHAFYDYASACWAIHLQAGIPKPSDGDKLNLLLETLEPFIELHWSSTAKPLKVTAKVQASLSPVQSKASSELYGKVCQAVEWSRKQLSPQCVSPTQDEALDLWQVTRKIRSVLEKLHAPPLSGTEIQSLRQLYGSNWFKCTRVSCHCYHQGFPTAEKRDRHTARHDRPFLCVFDGCQMQLFGCVTEQELTKHVLDWHGIDAIDGDEYPPPPKKPEKISTAKNPANFHCPLCPDKSFTRKANLNSHLRAHNNDKPFACVACGERFTRKSDCDRHEKGHGDKKLTCSGQLKDGSEWGCKSSFSRADKLESHLRSKTGQKCIKPLLLQKLQEGGGESLGAEELDTNADALLAEGLLLPSFNDFLQLCGLDKSEITRDTIGK</sequence>
<evidence type="ECO:0000256" key="4">
    <source>
        <dbReference type="ARBA" id="ARBA00022833"/>
    </source>
</evidence>
<dbReference type="InterPro" id="IPR027417">
    <property type="entry name" value="P-loop_NTPase"/>
</dbReference>
<keyword evidence="4" id="KW-0862">Zinc</keyword>
<dbReference type="Gene3D" id="3.30.160.60">
    <property type="entry name" value="Classic Zinc Finger"/>
    <property type="match status" value="2"/>
</dbReference>
<proteinExistence type="predicted"/>
<keyword evidence="1" id="KW-0479">Metal-binding</keyword>
<dbReference type="InterPro" id="IPR054471">
    <property type="entry name" value="GPIID_WHD"/>
</dbReference>
<evidence type="ECO:0000256" key="2">
    <source>
        <dbReference type="ARBA" id="ARBA00022737"/>
    </source>
</evidence>
<feature type="domain" description="C2H2-type" evidence="6">
    <location>
        <begin position="1173"/>
        <end position="1200"/>
    </location>
</feature>
<dbReference type="InterPro" id="IPR029058">
    <property type="entry name" value="AB_hydrolase_fold"/>
</dbReference>
<dbReference type="OrthoDB" id="21416at2759"/>
<feature type="domain" description="C2H2-type" evidence="6">
    <location>
        <begin position="1144"/>
        <end position="1172"/>
    </location>
</feature>
<evidence type="ECO:0000256" key="5">
    <source>
        <dbReference type="PROSITE-ProRule" id="PRU00042"/>
    </source>
</evidence>
<evidence type="ECO:0000259" key="6">
    <source>
        <dbReference type="PROSITE" id="PS50157"/>
    </source>
</evidence>
<dbReference type="Gene3D" id="3.40.50.1820">
    <property type="entry name" value="alpha/beta hydrolase"/>
    <property type="match status" value="1"/>
</dbReference>
<dbReference type="Pfam" id="PF24883">
    <property type="entry name" value="NPHP3_N"/>
    <property type="match status" value="1"/>
</dbReference>
<dbReference type="Proteomes" id="UP000696280">
    <property type="component" value="Unassembled WGS sequence"/>
</dbReference>
<dbReference type="InterPro" id="IPR013087">
    <property type="entry name" value="Znf_C2H2_type"/>
</dbReference>
<dbReference type="SMART" id="SM00355">
    <property type="entry name" value="ZnF_C2H2"/>
    <property type="match status" value="4"/>
</dbReference>
<reference evidence="7" key="1">
    <citation type="submission" date="2021-07" db="EMBL/GenBank/DDBJ databases">
        <authorList>
            <person name="Durling M."/>
        </authorList>
    </citation>
    <scope>NUCLEOTIDE SEQUENCE</scope>
</reference>
<protein>
    <recommendedName>
        <fullName evidence="6">C2H2-type domain-containing protein</fullName>
    </recommendedName>
</protein>
<keyword evidence="3 5" id="KW-0863">Zinc-finger</keyword>
<dbReference type="InterPro" id="IPR036236">
    <property type="entry name" value="Znf_C2H2_sf"/>
</dbReference>
<comment type="caution">
    <text evidence="7">The sequence shown here is derived from an EMBL/GenBank/DDBJ whole genome shotgun (WGS) entry which is preliminary data.</text>
</comment>
<dbReference type="GO" id="GO:0008270">
    <property type="term" value="F:zinc ion binding"/>
    <property type="evidence" value="ECO:0007669"/>
    <property type="project" value="UniProtKB-KW"/>
</dbReference>
<keyword evidence="8" id="KW-1185">Reference proteome</keyword>
<keyword evidence="2" id="KW-0677">Repeat</keyword>
<evidence type="ECO:0000256" key="1">
    <source>
        <dbReference type="ARBA" id="ARBA00022723"/>
    </source>
</evidence>
<dbReference type="PANTHER" id="PTHR10039">
    <property type="entry name" value="AMELOGENIN"/>
    <property type="match status" value="1"/>
</dbReference>
<dbReference type="Gene3D" id="3.40.50.300">
    <property type="entry name" value="P-loop containing nucleotide triphosphate hydrolases"/>
    <property type="match status" value="1"/>
</dbReference>
<name>A0A9N9PW35_9HELO</name>
<dbReference type="SUPFAM" id="SSF57667">
    <property type="entry name" value="beta-beta-alpha zinc fingers"/>
    <property type="match status" value="1"/>
</dbReference>
<evidence type="ECO:0000313" key="8">
    <source>
        <dbReference type="Proteomes" id="UP000696280"/>
    </source>
</evidence>
<accession>A0A9N9PW35</accession>
<dbReference type="SUPFAM" id="SSF52540">
    <property type="entry name" value="P-loop containing nucleoside triphosphate hydrolases"/>
    <property type="match status" value="1"/>
</dbReference>
<dbReference type="PROSITE" id="PS50157">
    <property type="entry name" value="ZINC_FINGER_C2H2_2"/>
    <property type="match status" value="2"/>
</dbReference>
<dbReference type="Pfam" id="PF12874">
    <property type="entry name" value="zf-met"/>
    <property type="match status" value="1"/>
</dbReference>
<dbReference type="Pfam" id="PF22939">
    <property type="entry name" value="WHD_GPIID"/>
    <property type="match status" value="1"/>
</dbReference>
<gene>
    <name evidence="7" type="ORF">HYFRA_00005088</name>
</gene>
<evidence type="ECO:0000256" key="3">
    <source>
        <dbReference type="ARBA" id="ARBA00022771"/>
    </source>
</evidence>
<dbReference type="PANTHER" id="PTHR10039:SF14">
    <property type="entry name" value="NACHT DOMAIN-CONTAINING PROTEIN"/>
    <property type="match status" value="1"/>
</dbReference>
<dbReference type="PROSITE" id="PS00028">
    <property type="entry name" value="ZINC_FINGER_C2H2_1"/>
    <property type="match status" value="1"/>
</dbReference>
<dbReference type="SUPFAM" id="SSF53474">
    <property type="entry name" value="alpha/beta-Hydrolases"/>
    <property type="match status" value="1"/>
</dbReference>
<evidence type="ECO:0000313" key="7">
    <source>
        <dbReference type="EMBL" id="CAG8962046.1"/>
    </source>
</evidence>
<dbReference type="FunFam" id="3.30.160.60:FF:000100">
    <property type="entry name" value="Zinc finger 45-like"/>
    <property type="match status" value="1"/>
</dbReference>
<dbReference type="InterPro" id="IPR056884">
    <property type="entry name" value="NPHP3-like_N"/>
</dbReference>
<organism evidence="7 8">
    <name type="scientific">Hymenoscyphus fraxineus</name>
    <dbReference type="NCBI Taxonomy" id="746836"/>
    <lineage>
        <taxon>Eukaryota</taxon>
        <taxon>Fungi</taxon>
        <taxon>Dikarya</taxon>
        <taxon>Ascomycota</taxon>
        <taxon>Pezizomycotina</taxon>
        <taxon>Leotiomycetes</taxon>
        <taxon>Helotiales</taxon>
        <taxon>Helotiaceae</taxon>
        <taxon>Hymenoscyphus</taxon>
    </lineage>
</organism>
<dbReference type="EMBL" id="CAJVRL010000127">
    <property type="protein sequence ID" value="CAG8962046.1"/>
    <property type="molecule type" value="Genomic_DNA"/>
</dbReference>